<dbReference type="Proteomes" id="UP001327560">
    <property type="component" value="Chromosome 1"/>
</dbReference>
<evidence type="ECO:0000313" key="2">
    <source>
        <dbReference type="EMBL" id="WOK91566.1"/>
    </source>
</evidence>
<gene>
    <name evidence="2" type="ORF">Cni_G00257</name>
</gene>
<proteinExistence type="predicted"/>
<evidence type="ECO:0000313" key="3">
    <source>
        <dbReference type="Proteomes" id="UP001327560"/>
    </source>
</evidence>
<dbReference type="EMBL" id="CP136890">
    <property type="protein sequence ID" value="WOK91566.1"/>
    <property type="molecule type" value="Genomic_DNA"/>
</dbReference>
<dbReference type="AlphaFoldDB" id="A0AAQ3JKM5"/>
<organism evidence="2 3">
    <name type="scientific">Canna indica</name>
    <name type="common">Indian-shot</name>
    <dbReference type="NCBI Taxonomy" id="4628"/>
    <lineage>
        <taxon>Eukaryota</taxon>
        <taxon>Viridiplantae</taxon>
        <taxon>Streptophyta</taxon>
        <taxon>Embryophyta</taxon>
        <taxon>Tracheophyta</taxon>
        <taxon>Spermatophyta</taxon>
        <taxon>Magnoliopsida</taxon>
        <taxon>Liliopsida</taxon>
        <taxon>Zingiberales</taxon>
        <taxon>Cannaceae</taxon>
        <taxon>Canna</taxon>
    </lineage>
</organism>
<protein>
    <submittedName>
        <fullName evidence="2">Uncharacterized protein</fullName>
    </submittedName>
</protein>
<sequence>MAWSKVVIAFLALQSIVTLLSMHSAAGDLLSPILQPIFDNVCNHSVECGKGSCQETSDSLFGFVCNCDKGWTQFHVGDNFRFLPCIIPKCDINYSCSNDTTTRATAPLPNHPNFSLSDPCLLSYCGGGTCVKTSTFGHRCDCQEGFSNLLNQTSLPCYRDCSLGADCANLGISLPNSPPSPPSLPDSGGSSSSGGCRFSANSLRWILLTLAMAVVGAAP</sequence>
<feature type="signal peptide" evidence="1">
    <location>
        <begin position="1"/>
        <end position="27"/>
    </location>
</feature>
<evidence type="ECO:0000256" key="1">
    <source>
        <dbReference type="SAM" id="SignalP"/>
    </source>
</evidence>
<keyword evidence="3" id="KW-1185">Reference proteome</keyword>
<keyword evidence="1" id="KW-0732">Signal</keyword>
<feature type="chain" id="PRO_5042941968" evidence="1">
    <location>
        <begin position="28"/>
        <end position="219"/>
    </location>
</feature>
<name>A0AAQ3JKM5_9LILI</name>
<dbReference type="PANTHER" id="PTHR33881">
    <property type="entry name" value="NEUROGENIC LOCUS NOTCH-LIKE PROTEIN"/>
    <property type="match status" value="1"/>
</dbReference>
<accession>A0AAQ3JKM5</accession>
<reference evidence="2 3" key="1">
    <citation type="submission" date="2023-10" db="EMBL/GenBank/DDBJ databases">
        <title>Chromosome-scale genome assembly provides insights into flower coloration mechanisms of Canna indica.</title>
        <authorList>
            <person name="Li C."/>
        </authorList>
    </citation>
    <scope>NUCLEOTIDE SEQUENCE [LARGE SCALE GENOMIC DNA]</scope>
    <source>
        <tissue evidence="2">Flower</tissue>
    </source>
</reference>
<dbReference type="PANTHER" id="PTHR33881:SF17">
    <property type="entry name" value="EGF-LIKE DOMAIN-CONTAINING PROTEIN"/>
    <property type="match status" value="1"/>
</dbReference>